<dbReference type="SUPFAM" id="SSF53383">
    <property type="entry name" value="PLP-dependent transferases"/>
    <property type="match status" value="1"/>
</dbReference>
<sequence length="112" mass="12850">MKNQGIRPFLVYIRINTSKSPFYRTFLLAYTLHIYLAQATPKIIRKKDRQSKEPHKDLTVRLVEECYKQGLVVLAAGIFSNVLRFLPPLVITDGQLNEALDILEEAFEASVN</sequence>
<dbReference type="Proteomes" id="UP000184148">
    <property type="component" value="Unassembled WGS sequence"/>
</dbReference>
<name>A0A1M4VSJ7_9FIRM</name>
<dbReference type="STRING" id="1121429.SAMN02745133_00983"/>
<organism evidence="1 2">
    <name type="scientific">Desulforamulus putei DSM 12395</name>
    <dbReference type="NCBI Taxonomy" id="1121429"/>
    <lineage>
        <taxon>Bacteria</taxon>
        <taxon>Bacillati</taxon>
        <taxon>Bacillota</taxon>
        <taxon>Clostridia</taxon>
        <taxon>Eubacteriales</taxon>
        <taxon>Peptococcaceae</taxon>
        <taxon>Desulforamulus</taxon>
    </lineage>
</organism>
<dbReference type="InterPro" id="IPR015424">
    <property type="entry name" value="PyrdxlP-dep_Trfase"/>
</dbReference>
<evidence type="ECO:0000313" key="2">
    <source>
        <dbReference type="Proteomes" id="UP000184148"/>
    </source>
</evidence>
<keyword evidence="2" id="KW-1185">Reference proteome</keyword>
<dbReference type="EMBL" id="FQUY01000005">
    <property type="protein sequence ID" value="SHE72006.1"/>
    <property type="molecule type" value="Genomic_DNA"/>
</dbReference>
<keyword evidence="1" id="KW-0808">Transferase</keyword>
<dbReference type="AlphaFoldDB" id="A0A1M4VSJ7"/>
<dbReference type="InterPro" id="IPR015422">
    <property type="entry name" value="PyrdxlP-dep_Trfase_small"/>
</dbReference>
<evidence type="ECO:0000313" key="1">
    <source>
        <dbReference type="EMBL" id="SHE72006.1"/>
    </source>
</evidence>
<accession>A0A1M4VSJ7</accession>
<proteinExistence type="predicted"/>
<dbReference type="GO" id="GO:0008483">
    <property type="term" value="F:transaminase activity"/>
    <property type="evidence" value="ECO:0007669"/>
    <property type="project" value="UniProtKB-KW"/>
</dbReference>
<keyword evidence="1" id="KW-0032">Aminotransferase</keyword>
<protein>
    <submittedName>
        <fullName evidence="1">Aminotransferase class-III</fullName>
    </submittedName>
</protein>
<dbReference type="Gene3D" id="3.90.1150.10">
    <property type="entry name" value="Aspartate Aminotransferase, domain 1"/>
    <property type="match status" value="1"/>
</dbReference>
<reference evidence="2" key="1">
    <citation type="submission" date="2016-11" db="EMBL/GenBank/DDBJ databases">
        <authorList>
            <person name="Varghese N."/>
            <person name="Submissions S."/>
        </authorList>
    </citation>
    <scope>NUCLEOTIDE SEQUENCE [LARGE SCALE GENOMIC DNA]</scope>
    <source>
        <strain evidence="2">DSM 12395</strain>
    </source>
</reference>
<gene>
    <name evidence="1" type="ORF">SAMN02745133_00983</name>
</gene>